<dbReference type="InterPro" id="IPR004119">
    <property type="entry name" value="EcKL"/>
</dbReference>
<evidence type="ECO:0000313" key="2">
    <source>
        <dbReference type="EMBL" id="PZC72910.1"/>
    </source>
</evidence>
<proteinExistence type="predicted"/>
<dbReference type="SMART" id="SM00587">
    <property type="entry name" value="CHK"/>
    <property type="match status" value="1"/>
</dbReference>
<evidence type="ECO:0000259" key="1">
    <source>
        <dbReference type="SMART" id="SM00587"/>
    </source>
</evidence>
<dbReference type="OrthoDB" id="8250698at2759"/>
<dbReference type="InterPro" id="IPR015897">
    <property type="entry name" value="CHK_kinase-like"/>
</dbReference>
<feature type="domain" description="CHK kinase-like" evidence="1">
    <location>
        <begin position="132"/>
        <end position="321"/>
    </location>
</feature>
<name>A0A2W1BJJ0_HELAM</name>
<reference evidence="2 3" key="1">
    <citation type="journal article" date="2017" name="BMC Biol.">
        <title>Genomic innovations, transcriptional plasticity and gene loss underlying the evolution and divergence of two highly polyphagous and invasive Helicoverpa pest species.</title>
        <authorList>
            <person name="Pearce S.L."/>
            <person name="Clarke D.F."/>
            <person name="East P.D."/>
            <person name="Elfekih S."/>
            <person name="Gordon K.H."/>
            <person name="Jermiin L.S."/>
            <person name="McGaughran A."/>
            <person name="Oakeshott J.G."/>
            <person name="Papanikolaou A."/>
            <person name="Perera O.P."/>
            <person name="Rane R.V."/>
            <person name="Richards S."/>
            <person name="Tay W.T."/>
            <person name="Walsh T.K."/>
            <person name="Anderson A."/>
            <person name="Anderson C.J."/>
            <person name="Asgari S."/>
            <person name="Board P.G."/>
            <person name="Bretschneider A."/>
            <person name="Campbell P.M."/>
            <person name="Chertemps T."/>
            <person name="Christeller J.T."/>
            <person name="Coppin C.W."/>
            <person name="Downes S.J."/>
            <person name="Duan G."/>
            <person name="Farnsworth C.A."/>
            <person name="Good R.T."/>
            <person name="Han L.B."/>
            <person name="Han Y.C."/>
            <person name="Hatje K."/>
            <person name="Horne I."/>
            <person name="Huang Y.P."/>
            <person name="Hughes D.S."/>
            <person name="Jacquin-Joly E."/>
            <person name="James W."/>
            <person name="Jhangiani S."/>
            <person name="Kollmar M."/>
            <person name="Kuwar S.S."/>
            <person name="Li S."/>
            <person name="Liu N.Y."/>
            <person name="Maibeche M.T."/>
            <person name="Miller J.R."/>
            <person name="Montagne N."/>
            <person name="Perry T."/>
            <person name="Qu J."/>
            <person name="Song S.V."/>
            <person name="Sutton G.G."/>
            <person name="Vogel H."/>
            <person name="Walenz B.P."/>
            <person name="Xu W."/>
            <person name="Zhang H.J."/>
            <person name="Zou Z."/>
            <person name="Batterham P."/>
            <person name="Edwards O.R."/>
            <person name="Feyereisen R."/>
            <person name="Gibbs R.A."/>
            <person name="Heckel D.G."/>
            <person name="McGrath A."/>
            <person name="Robin C."/>
            <person name="Scherer S.E."/>
            <person name="Worley K.C."/>
            <person name="Wu Y.D."/>
        </authorList>
    </citation>
    <scope>NUCLEOTIDE SEQUENCE [LARGE SCALE GENOMIC DNA]</scope>
    <source>
        <strain evidence="2">Harm_GR_Male_#8</strain>
        <tissue evidence="2">Whole organism</tissue>
    </source>
</reference>
<dbReference type="Gene3D" id="3.90.1200.10">
    <property type="match status" value="1"/>
</dbReference>
<sequence>MAQYKFEGDFESLNEPQLEFVNKVVEKQGLKAKRVIFNTVGKAGDNFVGNVKRITIEGEDGNMKMIVKIAATDEMARHSTNHEVTFRNEHIMYTEVLPKFVQLQKAAGIPEKDLFRFAKCYGSLNEPPNEVIILEDLNESQFSMLDKFESLSNECVRKVLKDLAVYHSLSFVLKKQEPEKYEEFKKKLTDGWNVVFSNPLMNNHWKLLEADTVEVLGDKHKHLIENKLIKTFKGRAQLVASGSQRHNVIQQGDAWTNNIMFKMEGDSIQSIMIDYQFATDGNPTLDLLYMIFNCTDHETRTKHYPSWIGHYYSELDKSLSNFGLKAAIVYPRNQMDADIKKYAQFMFYHCILFATLLMRDPTEATEILESLKKAHLDDATATLKSENLQSATVGRIKGRIEGVIASYEQFGLF</sequence>
<dbReference type="Pfam" id="PF02958">
    <property type="entry name" value="EcKL"/>
    <property type="match status" value="1"/>
</dbReference>
<dbReference type="PANTHER" id="PTHR11012:SF30">
    <property type="entry name" value="PROTEIN KINASE-LIKE DOMAIN-CONTAINING"/>
    <property type="match status" value="1"/>
</dbReference>
<dbReference type="Proteomes" id="UP000249218">
    <property type="component" value="Unassembled WGS sequence"/>
</dbReference>
<dbReference type="SUPFAM" id="SSF56112">
    <property type="entry name" value="Protein kinase-like (PK-like)"/>
    <property type="match status" value="1"/>
</dbReference>
<organism evidence="2 3">
    <name type="scientific">Helicoverpa armigera</name>
    <name type="common">Cotton bollworm</name>
    <name type="synonym">Heliothis armigera</name>
    <dbReference type="NCBI Taxonomy" id="29058"/>
    <lineage>
        <taxon>Eukaryota</taxon>
        <taxon>Metazoa</taxon>
        <taxon>Ecdysozoa</taxon>
        <taxon>Arthropoda</taxon>
        <taxon>Hexapoda</taxon>
        <taxon>Insecta</taxon>
        <taxon>Pterygota</taxon>
        <taxon>Neoptera</taxon>
        <taxon>Endopterygota</taxon>
        <taxon>Lepidoptera</taxon>
        <taxon>Glossata</taxon>
        <taxon>Ditrysia</taxon>
        <taxon>Noctuoidea</taxon>
        <taxon>Noctuidae</taxon>
        <taxon>Heliothinae</taxon>
        <taxon>Helicoverpa</taxon>
    </lineage>
</organism>
<protein>
    <recommendedName>
        <fullName evidence="1">CHK kinase-like domain-containing protein</fullName>
    </recommendedName>
</protein>
<dbReference type="InterPro" id="IPR011009">
    <property type="entry name" value="Kinase-like_dom_sf"/>
</dbReference>
<dbReference type="EMBL" id="KZ150144">
    <property type="protein sequence ID" value="PZC72910.1"/>
    <property type="molecule type" value="Genomic_DNA"/>
</dbReference>
<gene>
    <name evidence="2" type="primary">HaOG210367</name>
    <name evidence="2" type="ORF">B5X24_HaOG210367</name>
</gene>
<accession>A0A2W1BJJ0</accession>
<keyword evidence="3" id="KW-1185">Reference proteome</keyword>
<dbReference type="AlphaFoldDB" id="A0A2W1BJJ0"/>
<evidence type="ECO:0000313" key="3">
    <source>
        <dbReference type="Proteomes" id="UP000249218"/>
    </source>
</evidence>
<dbReference type="PANTHER" id="PTHR11012">
    <property type="entry name" value="PROTEIN KINASE-LIKE DOMAIN-CONTAINING"/>
    <property type="match status" value="1"/>
</dbReference>